<dbReference type="Proteomes" id="UP000265140">
    <property type="component" value="Chromosome 24"/>
</dbReference>
<dbReference type="InterPro" id="IPR052446">
    <property type="entry name" value="B-cell_PI3K-Signaling_Adptrs"/>
</dbReference>
<evidence type="ECO:0000259" key="9">
    <source>
        <dbReference type="PROSITE" id="PS51376"/>
    </source>
</evidence>
<dbReference type="Pfam" id="PF14545">
    <property type="entry name" value="DBB"/>
    <property type="match status" value="1"/>
</dbReference>
<dbReference type="SUPFAM" id="SSF48403">
    <property type="entry name" value="Ankyrin repeat"/>
    <property type="match status" value="1"/>
</dbReference>
<keyword evidence="1" id="KW-0597">Phosphoprotein</keyword>
<dbReference type="PANTHER" id="PTHR16267:SF13">
    <property type="entry name" value="B-CELL SCAFFOLD PROTEIN WITH ANKYRIN REPEATS"/>
    <property type="match status" value="1"/>
</dbReference>
<dbReference type="SMART" id="SM01282">
    <property type="entry name" value="DBB"/>
    <property type="match status" value="1"/>
</dbReference>
<name>A0A3P8YH28_ESOLU</name>
<dbReference type="GO" id="GO:0051898">
    <property type="term" value="P:negative regulation of phosphatidylinositol 3-kinase/protein kinase B signal transduction"/>
    <property type="evidence" value="ECO:0007669"/>
    <property type="project" value="TreeGrafter"/>
</dbReference>
<dbReference type="GO" id="GO:1990782">
    <property type="term" value="F:protein tyrosine kinase binding"/>
    <property type="evidence" value="ECO:0007669"/>
    <property type="project" value="TreeGrafter"/>
</dbReference>
<dbReference type="OMA" id="MCQALQA"/>
<reference evidence="11" key="1">
    <citation type="journal article" date="2014" name="PLoS ONE">
        <title>The genome and linkage map of the northern pike (Esox lucius): conserved synteny revealed between the salmonid sister group and the Neoteleostei.</title>
        <authorList>
            <person name="Rondeau E.B."/>
            <person name="Minkley D.R."/>
            <person name="Leong J.S."/>
            <person name="Messmer A.M."/>
            <person name="Jantzen J.R."/>
            <person name="von Schalburg K.R."/>
            <person name="Lemon C."/>
            <person name="Bird N.H."/>
            <person name="Koop B.F."/>
        </authorList>
    </citation>
    <scope>NUCLEOTIDE SEQUENCE</scope>
</reference>
<keyword evidence="11" id="KW-1185">Reference proteome</keyword>
<dbReference type="PROSITE" id="PS51376">
    <property type="entry name" value="DBB"/>
    <property type="match status" value="1"/>
</dbReference>
<feature type="domain" description="DBB" evidence="9">
    <location>
        <begin position="178"/>
        <end position="310"/>
    </location>
</feature>
<dbReference type="Pfam" id="PF18567">
    <property type="entry name" value="TIR_3"/>
    <property type="match status" value="1"/>
</dbReference>
<dbReference type="AlphaFoldDB" id="A0A3P8YH28"/>
<dbReference type="InterPro" id="IPR041340">
    <property type="entry name" value="PIK3AP1_TIR"/>
</dbReference>
<comment type="subunit">
    <text evidence="6">Interacts with LYN, ITPR1 and ITPR2.</text>
</comment>
<dbReference type="InterPro" id="IPR017893">
    <property type="entry name" value="DBB_domain"/>
</dbReference>
<reference evidence="10" key="3">
    <citation type="submission" date="2025-08" db="UniProtKB">
        <authorList>
            <consortium name="Ensembl"/>
        </authorList>
    </citation>
    <scope>IDENTIFICATION</scope>
</reference>
<dbReference type="STRING" id="8010.ENSELUP00000015853"/>
<sequence length="617" mass="68435">MSSAQDLLIIYESEAKQWAVYLRSVFTGSIRESGIWCYDITTVTSRQEDFMRLGQYKVKLLILSKSMLEGMCQLRRFFLAHVLKPATNVVVLLCGVDSLEPLLELVPLRGDECLQISSEQDAQDYLSAVTDIVHRGRLSTAGNVSAAPGKLTRPELNLKLESRRPSEPFSAKLHNMLVVPSRVPCGTPGDVYILFKDTVAGEDAEVVFTGIKSTMRVKPVHWNEHVLCVSAADFPAGSVELTLYCSGVAIGKANLQYYSVTEEISCLLTRVADPVLFMCQALQVSSVEKLDQRLTSMLLKAMPSTWLQGLQEDDTCDGEPRPEEVPSLLHFAAHNGLKEVSSVLLRCPGAQRALCAANCHGQTPAQIAQHHGHTELHVLLQQSLNVFTSDEDSEDTSVYEMMGAAGTPGAPDTLGKEQEEGEEGGEYMEEREELYTPLGLDEEEYDTIFPSSSNVLIANRPPAPTPRPETTPGREDNTPFITKVFQKKVTQGDAETLYSQSARQAHVQDSISSTYDTFVPSQPPGLEQLIELQERVKKGSLSMDEALERFSDWQRVQKDVDAIQQEKLCQLRDSIISNREDDHSVYDKINIIHHTPSKSLKVLCIHRESESSVCPPP</sequence>
<evidence type="ECO:0000313" key="11">
    <source>
        <dbReference type="Proteomes" id="UP000265140"/>
    </source>
</evidence>
<dbReference type="Gene3D" id="1.25.40.20">
    <property type="entry name" value="Ankyrin repeat-containing domain"/>
    <property type="match status" value="1"/>
</dbReference>
<evidence type="ECO:0000256" key="4">
    <source>
        <dbReference type="ARBA" id="ARBA00023043"/>
    </source>
</evidence>
<proteinExistence type="predicted"/>
<dbReference type="InterPro" id="IPR035897">
    <property type="entry name" value="Toll_tir_struct_dom_sf"/>
</dbReference>
<evidence type="ECO:0000313" key="10">
    <source>
        <dbReference type="Ensembl" id="ENSELUP00000015853.3"/>
    </source>
</evidence>
<dbReference type="FunFam" id="3.40.50.10140:FF:000017">
    <property type="entry name" value="B cell scaffold protein with ankyrin repeats 1"/>
    <property type="match status" value="1"/>
</dbReference>
<evidence type="ECO:0000256" key="1">
    <source>
        <dbReference type="ARBA" id="ARBA00022553"/>
    </source>
</evidence>
<reference evidence="10" key="4">
    <citation type="submission" date="2025-09" db="UniProtKB">
        <authorList>
            <consortium name="Ensembl"/>
        </authorList>
    </citation>
    <scope>IDENTIFICATION</scope>
</reference>
<evidence type="ECO:0000256" key="3">
    <source>
        <dbReference type="ARBA" id="ARBA00022936"/>
    </source>
</evidence>
<feature type="region of interest" description="Disordered" evidence="8">
    <location>
        <begin position="405"/>
        <end position="428"/>
    </location>
</feature>
<dbReference type="Gene3D" id="3.40.50.10140">
    <property type="entry name" value="Toll/interleukin-1 receptor homology (TIR) domain"/>
    <property type="match status" value="1"/>
</dbReference>
<dbReference type="GO" id="GO:0005102">
    <property type="term" value="F:signaling receptor binding"/>
    <property type="evidence" value="ECO:0007669"/>
    <property type="project" value="TreeGrafter"/>
</dbReference>
<dbReference type="PANTHER" id="PTHR16267">
    <property type="entry name" value="BANK1/PIK3AP1 FAMILY MEMBER"/>
    <property type="match status" value="1"/>
</dbReference>
<dbReference type="Bgee" id="ENSELUG00000015766">
    <property type="expression patterns" value="Expressed in mesonephros and 4 other cell types or tissues"/>
</dbReference>
<dbReference type="GeneTree" id="ENSGT00390000008787"/>
<feature type="region of interest" description="Disordered" evidence="8">
    <location>
        <begin position="454"/>
        <end position="478"/>
    </location>
</feature>
<dbReference type="GO" id="GO:0042113">
    <property type="term" value="P:B cell activation"/>
    <property type="evidence" value="ECO:0007669"/>
    <property type="project" value="UniProtKB-KW"/>
</dbReference>
<protein>
    <recommendedName>
        <fullName evidence="7">B-cell scaffold protein with ankyrin repeats</fullName>
    </recommendedName>
</protein>
<keyword evidence="4" id="KW-0040">ANK repeat</keyword>
<feature type="compositionally biased region" description="Acidic residues" evidence="8">
    <location>
        <begin position="419"/>
        <end position="428"/>
    </location>
</feature>
<evidence type="ECO:0000256" key="8">
    <source>
        <dbReference type="SAM" id="MobiDB-lite"/>
    </source>
</evidence>
<reference evidence="10" key="2">
    <citation type="submission" date="2020-02" db="EMBL/GenBank/DDBJ databases">
        <title>Esox lucius (northern pike) genome, fEsoLuc1, primary haplotype.</title>
        <authorList>
            <person name="Myers G."/>
            <person name="Karagic N."/>
            <person name="Meyer A."/>
            <person name="Pippel M."/>
            <person name="Reichard M."/>
            <person name="Winkler S."/>
            <person name="Tracey A."/>
            <person name="Sims Y."/>
            <person name="Howe K."/>
            <person name="Rhie A."/>
            <person name="Formenti G."/>
            <person name="Durbin R."/>
            <person name="Fedrigo O."/>
            <person name="Jarvis E.D."/>
        </authorList>
    </citation>
    <scope>NUCLEOTIDE SEQUENCE [LARGE SCALE GENOMIC DNA]</scope>
</reference>
<gene>
    <name evidence="10" type="primary">BANK1</name>
</gene>
<evidence type="ECO:0000256" key="6">
    <source>
        <dbReference type="ARBA" id="ARBA00065779"/>
    </source>
</evidence>
<dbReference type="InterPro" id="IPR036770">
    <property type="entry name" value="Ankyrin_rpt-contain_sf"/>
</dbReference>
<dbReference type="Ensembl" id="ENSELUT00000025051.3">
    <property type="protein sequence ID" value="ENSELUP00000015853.3"/>
    <property type="gene ID" value="ENSELUG00000015766.3"/>
</dbReference>
<keyword evidence="2" id="KW-0677">Repeat</keyword>
<dbReference type="GO" id="GO:0050869">
    <property type="term" value="P:negative regulation of B cell activation"/>
    <property type="evidence" value="ECO:0007669"/>
    <property type="project" value="TreeGrafter"/>
</dbReference>
<dbReference type="GO" id="GO:0007165">
    <property type="term" value="P:signal transduction"/>
    <property type="evidence" value="ECO:0007669"/>
    <property type="project" value="UniProtKB-ARBA"/>
</dbReference>
<organism evidence="10 11">
    <name type="scientific">Esox lucius</name>
    <name type="common">Northern pike</name>
    <dbReference type="NCBI Taxonomy" id="8010"/>
    <lineage>
        <taxon>Eukaryota</taxon>
        <taxon>Metazoa</taxon>
        <taxon>Chordata</taxon>
        <taxon>Craniata</taxon>
        <taxon>Vertebrata</taxon>
        <taxon>Euteleostomi</taxon>
        <taxon>Actinopterygii</taxon>
        <taxon>Neopterygii</taxon>
        <taxon>Teleostei</taxon>
        <taxon>Protacanthopterygii</taxon>
        <taxon>Esociformes</taxon>
        <taxon>Esocidae</taxon>
        <taxon>Esox</taxon>
    </lineage>
</organism>
<evidence type="ECO:0000256" key="5">
    <source>
        <dbReference type="ARBA" id="ARBA00054773"/>
    </source>
</evidence>
<comment type="function">
    <text evidence="5">Involved in B-cell receptor (BCR)-induced Ca(2+) mobilization from intracellular stores. Promotes Lyn-mediated phosphorylation of IP3 receptors 1 and 2.</text>
</comment>
<dbReference type="InParanoid" id="A0A3P8YH28"/>
<keyword evidence="3" id="KW-0075">B-cell activation</keyword>
<evidence type="ECO:0000256" key="2">
    <source>
        <dbReference type="ARBA" id="ARBA00022737"/>
    </source>
</evidence>
<dbReference type="GO" id="GO:0051246">
    <property type="term" value="P:regulation of protein metabolic process"/>
    <property type="evidence" value="ECO:0007669"/>
    <property type="project" value="UniProtKB-ARBA"/>
</dbReference>
<evidence type="ECO:0000256" key="7">
    <source>
        <dbReference type="ARBA" id="ARBA00069696"/>
    </source>
</evidence>
<accession>A0A3P8YH28</accession>